<dbReference type="Proteomes" id="UP000269721">
    <property type="component" value="Unassembled WGS sequence"/>
</dbReference>
<dbReference type="AlphaFoldDB" id="A0A4P9W473"/>
<feature type="region of interest" description="Disordered" evidence="1">
    <location>
        <begin position="1"/>
        <end position="76"/>
    </location>
</feature>
<name>A0A4P9W473_9FUNG</name>
<feature type="compositionally biased region" description="Low complexity" evidence="1">
    <location>
        <begin position="24"/>
        <end position="38"/>
    </location>
</feature>
<feature type="compositionally biased region" description="Basic and acidic residues" evidence="1">
    <location>
        <begin position="331"/>
        <end position="340"/>
    </location>
</feature>
<sequence length="378" mass="41857">MSSVFVKLNQQERDVRPNGGGPIRGRTPRPGSPGRQRPTATPIRPRPSVPSSSISGPVGDFHTEFASGPPGTHTRGENAIIALIQDFRAEMRHFQVEVRRDLDAMRALVESQVVKKWTPSASEKKNLREAAIKSTLSPRAIYSNSQAATVVNYAIKMELVDGKLIKEPAVREGLIAIAANELIQARSQLKKRIYSKKVPVDAPETVSRICSEPLAAFAAIIFNTRKLTEWHLERAAFLRSMSLKLERAGQRKSKSFWVDINDQMKTIKKMNEEEQAAYWTSVLAEEAANFGDTSMKLLHDVNEPQDDDEEDDGVPFDDALVDEHASDEEAEKSHARKEVEVEASSAEPAPLGATPLVHPREGGGEAPLFSWEHVEVQV</sequence>
<reference evidence="3" key="1">
    <citation type="journal article" date="2018" name="Nat. Microbiol.">
        <title>Leveraging single-cell genomics to expand the fungal tree of life.</title>
        <authorList>
            <person name="Ahrendt S.R."/>
            <person name="Quandt C.A."/>
            <person name="Ciobanu D."/>
            <person name="Clum A."/>
            <person name="Salamov A."/>
            <person name="Andreopoulos B."/>
            <person name="Cheng J.F."/>
            <person name="Woyke T."/>
            <person name="Pelin A."/>
            <person name="Henrissat B."/>
            <person name="Reynolds N.K."/>
            <person name="Benny G.L."/>
            <person name="Smith M.E."/>
            <person name="James T.Y."/>
            <person name="Grigoriev I.V."/>
        </authorList>
    </citation>
    <scope>NUCLEOTIDE SEQUENCE [LARGE SCALE GENOMIC DNA]</scope>
</reference>
<accession>A0A4P9W473</accession>
<gene>
    <name evidence="2" type="ORF">BDK51DRAFT_44987</name>
</gene>
<feature type="compositionally biased region" description="Low complexity" evidence="1">
    <location>
        <begin position="49"/>
        <end position="59"/>
    </location>
</feature>
<evidence type="ECO:0000313" key="3">
    <source>
        <dbReference type="Proteomes" id="UP000269721"/>
    </source>
</evidence>
<feature type="compositionally biased region" description="Acidic residues" evidence="1">
    <location>
        <begin position="303"/>
        <end position="315"/>
    </location>
</feature>
<feature type="region of interest" description="Disordered" evidence="1">
    <location>
        <begin position="302"/>
        <end position="371"/>
    </location>
</feature>
<keyword evidence="3" id="KW-1185">Reference proteome</keyword>
<proteinExistence type="predicted"/>
<protein>
    <submittedName>
        <fullName evidence="2">Uncharacterized protein</fullName>
    </submittedName>
</protein>
<evidence type="ECO:0000256" key="1">
    <source>
        <dbReference type="SAM" id="MobiDB-lite"/>
    </source>
</evidence>
<organism evidence="2 3">
    <name type="scientific">Blyttiomyces helicus</name>
    <dbReference type="NCBI Taxonomy" id="388810"/>
    <lineage>
        <taxon>Eukaryota</taxon>
        <taxon>Fungi</taxon>
        <taxon>Fungi incertae sedis</taxon>
        <taxon>Chytridiomycota</taxon>
        <taxon>Chytridiomycota incertae sedis</taxon>
        <taxon>Chytridiomycetes</taxon>
        <taxon>Chytridiomycetes incertae sedis</taxon>
        <taxon>Blyttiomyces</taxon>
    </lineage>
</organism>
<dbReference type="EMBL" id="KZ997645">
    <property type="protein sequence ID" value="RKO87141.1"/>
    <property type="molecule type" value="Genomic_DNA"/>
</dbReference>
<evidence type="ECO:0000313" key="2">
    <source>
        <dbReference type="EMBL" id="RKO87141.1"/>
    </source>
</evidence>